<dbReference type="EMBL" id="CAJOBB010003458">
    <property type="protein sequence ID" value="CAF4041811.1"/>
    <property type="molecule type" value="Genomic_DNA"/>
</dbReference>
<protein>
    <submittedName>
        <fullName evidence="3">Uncharacterized protein</fullName>
    </submittedName>
</protein>
<name>A0A813SL18_9BILA</name>
<keyword evidence="2" id="KW-0812">Transmembrane</keyword>
<keyword evidence="2" id="KW-1133">Transmembrane helix</keyword>
<dbReference type="EMBL" id="CAJNOE010000044">
    <property type="protein sequence ID" value="CAF0802141.1"/>
    <property type="molecule type" value="Genomic_DNA"/>
</dbReference>
<organism evidence="3 5">
    <name type="scientific">Adineta steineri</name>
    <dbReference type="NCBI Taxonomy" id="433720"/>
    <lineage>
        <taxon>Eukaryota</taxon>
        <taxon>Metazoa</taxon>
        <taxon>Spiralia</taxon>
        <taxon>Gnathifera</taxon>
        <taxon>Rotifera</taxon>
        <taxon>Eurotatoria</taxon>
        <taxon>Bdelloidea</taxon>
        <taxon>Adinetida</taxon>
        <taxon>Adinetidae</taxon>
        <taxon>Adineta</taxon>
    </lineage>
</organism>
<evidence type="ECO:0000313" key="4">
    <source>
        <dbReference type="EMBL" id="CAF4041811.1"/>
    </source>
</evidence>
<feature type="transmembrane region" description="Helical" evidence="2">
    <location>
        <begin position="46"/>
        <end position="73"/>
    </location>
</feature>
<accession>A0A813SL18</accession>
<evidence type="ECO:0000256" key="1">
    <source>
        <dbReference type="SAM" id="MobiDB-lite"/>
    </source>
</evidence>
<dbReference type="Proteomes" id="UP000663868">
    <property type="component" value="Unassembled WGS sequence"/>
</dbReference>
<evidence type="ECO:0000313" key="3">
    <source>
        <dbReference type="EMBL" id="CAF0802141.1"/>
    </source>
</evidence>
<evidence type="ECO:0000256" key="2">
    <source>
        <dbReference type="SAM" id="Phobius"/>
    </source>
</evidence>
<evidence type="ECO:0000313" key="5">
    <source>
        <dbReference type="Proteomes" id="UP000663860"/>
    </source>
</evidence>
<sequence>MANPQYSDWSSDPVSTTYGNRSSTERIVWTDDDDNDRVDQKKSSFAWYWCFKCCIVGSLVAGIGLAIVLTFWLTSKTTATETLTIVTTTTTTTATVTSAYFDFYITEFYDIYLQRLPQRLRLALQVLLRLHQHRLVVHRQLHQLAVQAVQVQHHRQVIGVKIINFLYFEISVYLGTSTSSSTSSTTSTISTTSTTSTSTSTSSTSSTSTTTSSSASTTSVTTSTSTTTTTQNPIVNSIDKNNITNNTWTLFTCSYLAAISDNLTLQFTLDVGHKGDWYLDDISVKDPTSVEMLINGDLEASPALIGWSTGSGGAISTAESHSSSHSFDVPTTSAWIAQSFAAIGGQVYTVTFWLYLNPSPGGSGGEPSVVVTMN</sequence>
<feature type="region of interest" description="Disordered" evidence="1">
    <location>
        <begin position="1"/>
        <end position="20"/>
    </location>
</feature>
<dbReference type="Gene3D" id="2.60.120.260">
    <property type="entry name" value="Galactose-binding domain-like"/>
    <property type="match status" value="1"/>
</dbReference>
<dbReference type="Proteomes" id="UP000663860">
    <property type="component" value="Unassembled WGS sequence"/>
</dbReference>
<reference evidence="3" key="1">
    <citation type="submission" date="2021-02" db="EMBL/GenBank/DDBJ databases">
        <authorList>
            <person name="Nowell W R."/>
        </authorList>
    </citation>
    <scope>NUCLEOTIDE SEQUENCE</scope>
</reference>
<keyword evidence="2" id="KW-0472">Membrane</keyword>
<feature type="region of interest" description="Disordered" evidence="1">
    <location>
        <begin position="177"/>
        <end position="238"/>
    </location>
</feature>
<proteinExistence type="predicted"/>
<comment type="caution">
    <text evidence="3">The sequence shown here is derived from an EMBL/GenBank/DDBJ whole genome shotgun (WGS) entry which is preliminary data.</text>
</comment>
<feature type="compositionally biased region" description="Low complexity" evidence="1">
    <location>
        <begin position="177"/>
        <end position="230"/>
    </location>
</feature>
<gene>
    <name evidence="3" type="ORF">IZO911_LOCUS6991</name>
    <name evidence="4" type="ORF">KXQ929_LOCUS30968</name>
</gene>
<dbReference type="AlphaFoldDB" id="A0A813SL18"/>